<dbReference type="InterPro" id="IPR016181">
    <property type="entry name" value="Acyl_CoA_acyltransferase"/>
</dbReference>
<evidence type="ECO:0000259" key="1">
    <source>
        <dbReference type="PROSITE" id="PS51186"/>
    </source>
</evidence>
<dbReference type="InterPro" id="IPR000182">
    <property type="entry name" value="GNAT_dom"/>
</dbReference>
<feature type="domain" description="N-acetyltransferase" evidence="2">
    <location>
        <begin position="5"/>
        <end position="94"/>
    </location>
</feature>
<evidence type="ECO:0000313" key="3">
    <source>
        <dbReference type="EMBL" id="MDN6900277.1"/>
    </source>
</evidence>
<keyword evidence="5" id="KW-1185">Reference proteome</keyword>
<name>A0AAJ1VQJ9_9LACO</name>
<sequence length="97" mass="11156">MINYPIIQEDGRYFIRDEHEKIIAELSYSTFKQGRVISINSSRVDPLWRGQGLAGKLLNKAVSDAVDKGQLIKPVCPFAKAVFLKNTDYQKYEYKND</sequence>
<reference evidence="4 5" key="1">
    <citation type="journal article" date="2019" name="Syst. Appl. Microbiol.">
        <title>Oenococcus sicerae sp. nov., isolated from French cider.</title>
        <authorList>
            <person name="Cousin F.J."/>
            <person name="Le Guellec R."/>
            <person name="Chagnot C."/>
            <person name="Goux D."/>
            <person name="Dalmasso M."/>
            <person name="Laplace J.M."/>
            <person name="Cretenet M."/>
        </authorList>
    </citation>
    <scope>NUCLEOTIDE SEQUENCE [LARGE SCALE GENOMIC DNA]</scope>
    <source>
        <strain evidence="4 5">UCMA 15228</strain>
    </source>
</reference>
<dbReference type="CDD" id="cd04301">
    <property type="entry name" value="NAT_SF"/>
    <property type="match status" value="1"/>
</dbReference>
<dbReference type="GO" id="GO:0016747">
    <property type="term" value="F:acyltransferase activity, transferring groups other than amino-acyl groups"/>
    <property type="evidence" value="ECO:0007669"/>
    <property type="project" value="InterPro"/>
</dbReference>
<organism evidence="3 6">
    <name type="scientific">Oenococcus sicerae</name>
    <dbReference type="NCBI Taxonomy" id="2203724"/>
    <lineage>
        <taxon>Bacteria</taxon>
        <taxon>Bacillati</taxon>
        <taxon>Bacillota</taxon>
        <taxon>Bacilli</taxon>
        <taxon>Lactobacillales</taxon>
        <taxon>Lactobacillaceae</taxon>
        <taxon>Oenococcus</taxon>
    </lineage>
</organism>
<dbReference type="PROSITE" id="PS51729">
    <property type="entry name" value="GNAT_YJDJ"/>
    <property type="match status" value="1"/>
</dbReference>
<feature type="domain" description="N-acetyltransferase" evidence="1">
    <location>
        <begin position="1"/>
        <end position="97"/>
    </location>
</feature>
<dbReference type="Proteomes" id="UP001167919">
    <property type="component" value="Unassembled WGS sequence"/>
</dbReference>
<proteinExistence type="predicted"/>
<evidence type="ECO:0000313" key="6">
    <source>
        <dbReference type="Proteomes" id="UP001167919"/>
    </source>
</evidence>
<dbReference type="InterPro" id="IPR045057">
    <property type="entry name" value="Gcn5-rel_NAT"/>
</dbReference>
<protein>
    <submittedName>
        <fullName evidence="3">N-acetyltransferase</fullName>
    </submittedName>
</protein>
<dbReference type="RefSeq" id="WP_128686327.1">
    <property type="nucleotide sequence ID" value="NZ_CP029684.2"/>
</dbReference>
<dbReference type="EMBL" id="SDWY01000002">
    <property type="protein sequence ID" value="MDN6900277.1"/>
    <property type="molecule type" value="Genomic_DNA"/>
</dbReference>
<dbReference type="Gene3D" id="3.40.630.30">
    <property type="match status" value="1"/>
</dbReference>
<dbReference type="AlphaFoldDB" id="A0AAJ1VQJ9"/>
<dbReference type="Proteomes" id="UP000286907">
    <property type="component" value="Chromosome"/>
</dbReference>
<evidence type="ECO:0000259" key="2">
    <source>
        <dbReference type="PROSITE" id="PS51729"/>
    </source>
</evidence>
<dbReference type="EMBL" id="CP029684">
    <property type="protein sequence ID" value="QAS69854.1"/>
    <property type="molecule type" value="Genomic_DNA"/>
</dbReference>
<evidence type="ECO:0000313" key="5">
    <source>
        <dbReference type="Proteomes" id="UP000286907"/>
    </source>
</evidence>
<reference evidence="3" key="2">
    <citation type="submission" date="2019-01" db="EMBL/GenBank/DDBJ databases">
        <title>Oenococcus sicerae UCMA17102.</title>
        <authorList>
            <person name="Cousin F.J."/>
            <person name="Le Guellec R."/>
            <person name="Cretenet M."/>
        </authorList>
    </citation>
    <scope>NUCLEOTIDE SEQUENCE</scope>
    <source>
        <strain evidence="3">UCMA17102</strain>
    </source>
</reference>
<dbReference type="PANTHER" id="PTHR31435">
    <property type="entry name" value="PROTEIN NATD1"/>
    <property type="match status" value="1"/>
</dbReference>
<accession>A0AAJ1VQJ9</accession>
<dbReference type="Pfam" id="PF14542">
    <property type="entry name" value="Acetyltransf_CG"/>
    <property type="match status" value="1"/>
</dbReference>
<reference evidence="4" key="3">
    <citation type="submission" date="2020-01" db="EMBL/GenBank/DDBJ databases">
        <authorList>
            <person name="Cousin F.J."/>
            <person name="Le Guellec R."/>
            <person name="Cretenet M."/>
        </authorList>
    </citation>
    <scope>NUCLEOTIDE SEQUENCE</scope>
    <source>
        <strain evidence="4">UCMA 15228</strain>
    </source>
</reference>
<dbReference type="SUPFAM" id="SSF55729">
    <property type="entry name" value="Acyl-CoA N-acyltransferases (Nat)"/>
    <property type="match status" value="1"/>
</dbReference>
<dbReference type="PANTHER" id="PTHR31435:SF10">
    <property type="entry name" value="BSR4717 PROTEIN"/>
    <property type="match status" value="1"/>
</dbReference>
<gene>
    <name evidence="4" type="ORF">DLJ48_04615</name>
    <name evidence="3" type="ORF">EVC35_04550</name>
</gene>
<dbReference type="InterPro" id="IPR031165">
    <property type="entry name" value="GNAT_YJDJ"/>
</dbReference>
<evidence type="ECO:0000313" key="4">
    <source>
        <dbReference type="EMBL" id="QAS69854.1"/>
    </source>
</evidence>
<dbReference type="PROSITE" id="PS51186">
    <property type="entry name" value="GNAT"/>
    <property type="match status" value="1"/>
</dbReference>